<keyword evidence="1" id="KW-0472">Membrane</keyword>
<dbReference type="OrthoDB" id="406631at2759"/>
<dbReference type="SUPFAM" id="SSF51445">
    <property type="entry name" value="(Trans)glycosidases"/>
    <property type="match status" value="1"/>
</dbReference>
<feature type="transmembrane region" description="Helical" evidence="1">
    <location>
        <begin position="318"/>
        <end position="342"/>
    </location>
</feature>
<dbReference type="Gene3D" id="2.60.40.10">
    <property type="entry name" value="Immunoglobulins"/>
    <property type="match status" value="1"/>
</dbReference>
<proteinExistence type="predicted"/>
<keyword evidence="1" id="KW-0812">Transmembrane</keyword>
<evidence type="ECO:0000313" key="2">
    <source>
        <dbReference type="EMBL" id="ORY27601.1"/>
    </source>
</evidence>
<dbReference type="InterPro" id="IPR017853">
    <property type="entry name" value="GH"/>
</dbReference>
<keyword evidence="3" id="KW-1185">Reference proteome</keyword>
<accession>A0A1Y2AYF4</accession>
<dbReference type="Proteomes" id="UP000193642">
    <property type="component" value="Unassembled WGS sequence"/>
</dbReference>
<dbReference type="AlphaFoldDB" id="A0A1Y2AYF4"/>
<evidence type="ECO:0008006" key="4">
    <source>
        <dbReference type="Google" id="ProtNLM"/>
    </source>
</evidence>
<comment type="caution">
    <text evidence="2">The sequence shown here is derived from an EMBL/GenBank/DDBJ whole genome shotgun (WGS) entry which is preliminary data.</text>
</comment>
<dbReference type="GO" id="GO:0016985">
    <property type="term" value="F:mannan endo-1,4-beta-mannosidase activity"/>
    <property type="evidence" value="ECO:0007669"/>
    <property type="project" value="UniProtKB-EC"/>
</dbReference>
<organism evidence="2 3">
    <name type="scientific">Rhizoclosmatium globosum</name>
    <dbReference type="NCBI Taxonomy" id="329046"/>
    <lineage>
        <taxon>Eukaryota</taxon>
        <taxon>Fungi</taxon>
        <taxon>Fungi incertae sedis</taxon>
        <taxon>Chytridiomycota</taxon>
        <taxon>Chytridiomycota incertae sedis</taxon>
        <taxon>Chytridiomycetes</taxon>
        <taxon>Chytridiales</taxon>
        <taxon>Chytriomycetaceae</taxon>
        <taxon>Rhizoclosmatium</taxon>
    </lineage>
</organism>
<gene>
    <name evidence="2" type="ORF">BCR33DRAFT_802632</name>
</gene>
<dbReference type="PANTHER" id="PTHR31451:SF39">
    <property type="entry name" value="MANNAN ENDO-1,4-BETA-MANNOSIDASE 1"/>
    <property type="match status" value="1"/>
</dbReference>
<dbReference type="GO" id="GO:0005576">
    <property type="term" value="C:extracellular region"/>
    <property type="evidence" value="ECO:0007669"/>
    <property type="project" value="UniProtKB-SubCell"/>
</dbReference>
<dbReference type="STRING" id="329046.A0A1Y2AYF4"/>
<keyword evidence="1" id="KW-1133">Transmembrane helix</keyword>
<dbReference type="EMBL" id="MCGO01000101">
    <property type="protein sequence ID" value="ORY27601.1"/>
    <property type="molecule type" value="Genomic_DNA"/>
</dbReference>
<dbReference type="InterPro" id="IPR045053">
    <property type="entry name" value="MAN-like"/>
</dbReference>
<dbReference type="PANTHER" id="PTHR31451">
    <property type="match status" value="1"/>
</dbReference>
<dbReference type="InterPro" id="IPR013783">
    <property type="entry name" value="Ig-like_fold"/>
</dbReference>
<name>A0A1Y2AYF4_9FUNG</name>
<reference evidence="2 3" key="1">
    <citation type="submission" date="2016-07" db="EMBL/GenBank/DDBJ databases">
        <title>Pervasive Adenine N6-methylation of Active Genes in Fungi.</title>
        <authorList>
            <consortium name="DOE Joint Genome Institute"/>
            <person name="Mondo S.J."/>
            <person name="Dannebaum R.O."/>
            <person name="Kuo R.C."/>
            <person name="Labutti K."/>
            <person name="Haridas S."/>
            <person name="Kuo A."/>
            <person name="Salamov A."/>
            <person name="Ahrendt S.R."/>
            <person name="Lipzen A."/>
            <person name="Sullivan W."/>
            <person name="Andreopoulos W.B."/>
            <person name="Clum A."/>
            <person name="Lindquist E."/>
            <person name="Daum C."/>
            <person name="Ramamoorthy G.K."/>
            <person name="Gryganskyi A."/>
            <person name="Culley D."/>
            <person name="Magnuson J.K."/>
            <person name="James T.Y."/>
            <person name="O'Malley M.A."/>
            <person name="Stajich J.E."/>
            <person name="Spatafora J.W."/>
            <person name="Visel A."/>
            <person name="Grigoriev I.V."/>
        </authorList>
    </citation>
    <scope>NUCLEOTIDE SEQUENCE [LARGE SCALE GENOMIC DNA]</scope>
    <source>
        <strain evidence="2 3">JEL800</strain>
    </source>
</reference>
<protein>
    <recommendedName>
        <fullName evidence="4">Glycoside hydrolase</fullName>
    </recommendedName>
</protein>
<evidence type="ECO:0000256" key="1">
    <source>
        <dbReference type="SAM" id="Phobius"/>
    </source>
</evidence>
<feature type="non-terminal residue" evidence="2">
    <location>
        <position position="1"/>
    </location>
</feature>
<feature type="transmembrane region" description="Helical" evidence="1">
    <location>
        <begin position="256"/>
        <end position="278"/>
    </location>
</feature>
<dbReference type="Gene3D" id="3.20.20.80">
    <property type="entry name" value="Glycosidases"/>
    <property type="match status" value="1"/>
</dbReference>
<sequence>MALSAPKFFGFNVPALHLIDDANPTPFVVPNSFEIQDTLISLAQAGTSVTRMYTLAYGAPVNKLTHISVSQYLETGFNWTVIPNTKDPVLYANEDLFRVMDEVFKTASDIGIKIIVPLIDKLDWWGGVPAFSNFHNATQDEFFTSQRVISNFLAMTEFVASRNNTLTGVPYSKESGIYAWETGNELSFRSGPVPASWTLQVTKLLKQQINVTQYVIDGSESFHGWEEKVLLDDSVDGFTGHYYEIQPPPPTDPKEYAGSIFCAGLTMVFCLWTCLMWFKPDLFGFETYDTKGILSLLKIKSKKGKEQYALQMVKTKTILLFLGFLVAGLCSIIGSVTISVVIQPKPPQSYAERFKQDHDLVLKYKKLFYVGEFGLNSISEFANLLNAVNSSQAAGALIWSMRSHNRNGSFWTHAEVDSFQSYHWPGFQVVQDEILGSGTTITKSGFGSDEVMAVQLIKNFSIASNSPKNYTFYQKPPVFAPILFDPVIKKLNNETFKVGLRWRGSTGAQSYKVERGLENLDSDPTLAFLLLSGNVSDAVVGNEAFLEDAVKTGQYSYRVSGENEYGQGSYSNIVTVRL</sequence>
<evidence type="ECO:0000313" key="3">
    <source>
        <dbReference type="Proteomes" id="UP000193642"/>
    </source>
</evidence>